<dbReference type="AlphaFoldDB" id="X1LN19"/>
<evidence type="ECO:0000313" key="2">
    <source>
        <dbReference type="EMBL" id="GAI20772.1"/>
    </source>
</evidence>
<organism evidence="2">
    <name type="scientific">marine sediment metagenome</name>
    <dbReference type="NCBI Taxonomy" id="412755"/>
    <lineage>
        <taxon>unclassified sequences</taxon>
        <taxon>metagenomes</taxon>
        <taxon>ecological metagenomes</taxon>
    </lineage>
</organism>
<accession>X1LN19</accession>
<dbReference type="InterPro" id="IPR036021">
    <property type="entry name" value="Tungsten_al_ferr_oxy-like_C"/>
</dbReference>
<dbReference type="InterPro" id="IPR013985">
    <property type="entry name" value="Ald_Fedxn_OxRdtase_dom3"/>
</dbReference>
<name>X1LN19_9ZZZZ</name>
<dbReference type="PANTHER" id="PTHR30038:SF0">
    <property type="entry name" value="TUNGSTEN-CONTAINING ALDEHYDE FERREDOXIN OXIDOREDUCTASE"/>
    <property type="match status" value="1"/>
</dbReference>
<dbReference type="Pfam" id="PF01314">
    <property type="entry name" value="AFOR_C"/>
    <property type="match status" value="1"/>
</dbReference>
<sequence length="150" mass="16914">TAYGLPQKWDRFSWQDVSRVEAKTKGSTQFADSLVTCTWATRHNIPVLTEALNAATGWDLSFDEALKVGRRAINIMRLFNIKAGHTPDMDKPMPRYGSTPVDGPVKGISVEPHWEDMVSNYYHLMGWDRKTGSPLPETLSELGLEHLLKD</sequence>
<dbReference type="EMBL" id="BARV01022499">
    <property type="protein sequence ID" value="GAI20772.1"/>
    <property type="molecule type" value="Genomic_DNA"/>
</dbReference>
<comment type="caution">
    <text evidence="2">The sequence shown here is derived from an EMBL/GenBank/DDBJ whole genome shotgun (WGS) entry which is preliminary data.</text>
</comment>
<dbReference type="GO" id="GO:0016625">
    <property type="term" value="F:oxidoreductase activity, acting on the aldehyde or oxo group of donors, iron-sulfur protein as acceptor"/>
    <property type="evidence" value="ECO:0007669"/>
    <property type="project" value="InterPro"/>
</dbReference>
<feature type="domain" description="Aldehyde ferredoxin oxidoreductase C-terminal" evidence="1">
    <location>
        <begin position="4"/>
        <end position="144"/>
    </location>
</feature>
<proteinExistence type="predicted"/>
<protein>
    <recommendedName>
        <fullName evidence="1">Aldehyde ferredoxin oxidoreductase C-terminal domain-containing protein</fullName>
    </recommendedName>
</protein>
<evidence type="ECO:0000259" key="1">
    <source>
        <dbReference type="Pfam" id="PF01314"/>
    </source>
</evidence>
<dbReference type="Gene3D" id="1.10.599.10">
    <property type="entry name" value="Aldehyde Ferredoxin Oxidoreductase Protein, subunit A, domain 3"/>
    <property type="match status" value="1"/>
</dbReference>
<reference evidence="2" key="1">
    <citation type="journal article" date="2014" name="Front. Microbiol.">
        <title>High frequency of phylogenetically diverse reductive dehalogenase-homologous genes in deep subseafloor sedimentary metagenomes.</title>
        <authorList>
            <person name="Kawai M."/>
            <person name="Futagami T."/>
            <person name="Toyoda A."/>
            <person name="Takaki Y."/>
            <person name="Nishi S."/>
            <person name="Hori S."/>
            <person name="Arai W."/>
            <person name="Tsubouchi T."/>
            <person name="Morono Y."/>
            <person name="Uchiyama I."/>
            <person name="Ito T."/>
            <person name="Fujiyama A."/>
            <person name="Inagaki F."/>
            <person name="Takami H."/>
        </authorList>
    </citation>
    <scope>NUCLEOTIDE SEQUENCE</scope>
    <source>
        <strain evidence="2">Expedition CK06-06</strain>
    </source>
</reference>
<feature type="non-terminal residue" evidence="2">
    <location>
        <position position="1"/>
    </location>
</feature>
<dbReference type="InterPro" id="IPR001203">
    <property type="entry name" value="OxRdtase_Ald_Fedxn_C"/>
</dbReference>
<gene>
    <name evidence="2" type="ORF">S06H3_37084</name>
</gene>
<dbReference type="PANTHER" id="PTHR30038">
    <property type="entry name" value="ALDEHYDE FERREDOXIN OXIDOREDUCTASE"/>
    <property type="match status" value="1"/>
</dbReference>
<dbReference type="GO" id="GO:0009055">
    <property type="term" value="F:electron transfer activity"/>
    <property type="evidence" value="ECO:0007669"/>
    <property type="project" value="InterPro"/>
</dbReference>
<dbReference type="InterPro" id="IPR051919">
    <property type="entry name" value="W-dependent_AOR"/>
</dbReference>
<dbReference type="GO" id="GO:0051536">
    <property type="term" value="F:iron-sulfur cluster binding"/>
    <property type="evidence" value="ECO:0007669"/>
    <property type="project" value="InterPro"/>
</dbReference>
<dbReference type="SUPFAM" id="SSF48310">
    <property type="entry name" value="Aldehyde ferredoxin oxidoreductase, C-terminal domains"/>
    <property type="match status" value="1"/>
</dbReference>